<accession>A0A426XUV6</accession>
<evidence type="ECO:0000313" key="1">
    <source>
        <dbReference type="EMBL" id="RRT43293.1"/>
    </source>
</evidence>
<gene>
    <name evidence="1" type="ORF">B296_00003022</name>
</gene>
<dbReference type="AlphaFoldDB" id="A0A426XUV6"/>
<evidence type="ECO:0000313" key="2">
    <source>
        <dbReference type="Proteomes" id="UP000287651"/>
    </source>
</evidence>
<dbReference type="Proteomes" id="UP000287651">
    <property type="component" value="Unassembled WGS sequence"/>
</dbReference>
<name>A0A426XUV6_ENSVE</name>
<proteinExistence type="predicted"/>
<protein>
    <submittedName>
        <fullName evidence="1">Uncharacterized protein</fullName>
    </submittedName>
</protein>
<reference evidence="1 2" key="1">
    <citation type="journal article" date="2014" name="Agronomy (Basel)">
        <title>A Draft Genome Sequence for Ensete ventricosum, the Drought-Tolerant Tree Against Hunger.</title>
        <authorList>
            <person name="Harrison J."/>
            <person name="Moore K.A."/>
            <person name="Paszkiewicz K."/>
            <person name="Jones T."/>
            <person name="Grant M."/>
            <person name="Ambacheew D."/>
            <person name="Muzemil S."/>
            <person name="Studholme D.J."/>
        </authorList>
    </citation>
    <scope>NUCLEOTIDE SEQUENCE [LARGE SCALE GENOMIC DNA]</scope>
</reference>
<comment type="caution">
    <text evidence="1">The sequence shown here is derived from an EMBL/GenBank/DDBJ whole genome shotgun (WGS) entry which is preliminary data.</text>
</comment>
<sequence length="237" mass="25947">MATEAEGLASELNWSSFDPSFSVAETEDVMAQLFGSQQMFWSDSDYDGCCCYSAVTSPPMMNSSVGGERTAAWFPLGAYDQHYRQIPMNDELVDAVVKPLLPPPPPAAASQGTKRRLHGGGDIQMEVAQKKWKKAQKSDEEDNSSADIINSRSSYCHGSMSSSFKGSAAPNPNPQSLYAKFLLPLFGFGCFMRSETNRFVQLLSSDEMWMYAPVAYNAMSLGFDLSVVSAEESDFGI</sequence>
<organism evidence="1 2">
    <name type="scientific">Ensete ventricosum</name>
    <name type="common">Abyssinian banana</name>
    <name type="synonym">Musa ensete</name>
    <dbReference type="NCBI Taxonomy" id="4639"/>
    <lineage>
        <taxon>Eukaryota</taxon>
        <taxon>Viridiplantae</taxon>
        <taxon>Streptophyta</taxon>
        <taxon>Embryophyta</taxon>
        <taxon>Tracheophyta</taxon>
        <taxon>Spermatophyta</taxon>
        <taxon>Magnoliopsida</taxon>
        <taxon>Liliopsida</taxon>
        <taxon>Zingiberales</taxon>
        <taxon>Musaceae</taxon>
        <taxon>Ensete</taxon>
    </lineage>
</organism>
<dbReference type="EMBL" id="AMZH03017260">
    <property type="protein sequence ID" value="RRT43293.1"/>
    <property type="molecule type" value="Genomic_DNA"/>
</dbReference>